<keyword evidence="2" id="KW-1185">Reference proteome</keyword>
<dbReference type="EMBL" id="JBHSAV010000003">
    <property type="protein sequence ID" value="MFC3975062.1"/>
    <property type="molecule type" value="Genomic_DNA"/>
</dbReference>
<dbReference type="Proteomes" id="UP001595766">
    <property type="component" value="Unassembled WGS sequence"/>
</dbReference>
<sequence length="116" mass="13502">MKQFLGICLAIAFTLHGLVIPYLNVSKSNSTLDTKSYYIYSALGEYYGDHSILVETPVIAVNFEKQQLKVDSEFHRNFNFINIQHWLIANEQIKKAAEIIVDFGIRELKFPTHFFW</sequence>
<evidence type="ECO:0000313" key="1">
    <source>
        <dbReference type="EMBL" id="MFC3975062.1"/>
    </source>
</evidence>
<protein>
    <submittedName>
        <fullName evidence="1">Uncharacterized protein</fullName>
    </submittedName>
</protein>
<comment type="caution">
    <text evidence="1">The sequence shown here is derived from an EMBL/GenBank/DDBJ whole genome shotgun (WGS) entry which is preliminary data.</text>
</comment>
<reference evidence="2" key="1">
    <citation type="journal article" date="2019" name="Int. J. Syst. Evol. Microbiol.">
        <title>The Global Catalogue of Microorganisms (GCM) 10K type strain sequencing project: providing services to taxonomists for standard genome sequencing and annotation.</title>
        <authorList>
            <consortium name="The Broad Institute Genomics Platform"/>
            <consortium name="The Broad Institute Genome Sequencing Center for Infectious Disease"/>
            <person name="Wu L."/>
            <person name="Ma J."/>
        </authorList>
    </citation>
    <scope>NUCLEOTIDE SEQUENCE [LARGE SCALE GENOMIC DNA]</scope>
    <source>
        <strain evidence="2">CECT 8551</strain>
    </source>
</reference>
<organism evidence="1 2">
    <name type="scientific">Belliella kenyensis</name>
    <dbReference type="NCBI Taxonomy" id="1472724"/>
    <lineage>
        <taxon>Bacteria</taxon>
        <taxon>Pseudomonadati</taxon>
        <taxon>Bacteroidota</taxon>
        <taxon>Cytophagia</taxon>
        <taxon>Cytophagales</taxon>
        <taxon>Cyclobacteriaceae</taxon>
        <taxon>Belliella</taxon>
    </lineage>
</organism>
<evidence type="ECO:0000313" key="2">
    <source>
        <dbReference type="Proteomes" id="UP001595766"/>
    </source>
</evidence>
<proteinExistence type="predicted"/>
<accession>A0ABV8EG91</accession>
<gene>
    <name evidence="1" type="ORF">ACFOUP_01610</name>
</gene>
<dbReference type="RefSeq" id="WP_241292542.1">
    <property type="nucleotide sequence ID" value="NZ_JAKZGR010000003.1"/>
</dbReference>
<name>A0ABV8EG91_9BACT</name>